<evidence type="ECO:0000256" key="12">
    <source>
        <dbReference type="ARBA" id="ARBA00024326"/>
    </source>
</evidence>
<keyword evidence="9" id="KW-0456">Lyase</keyword>
<evidence type="ECO:0000256" key="11">
    <source>
        <dbReference type="ARBA" id="ARBA00023317"/>
    </source>
</evidence>
<evidence type="ECO:0000256" key="8">
    <source>
        <dbReference type="ARBA" id="ARBA00023209"/>
    </source>
</evidence>
<dbReference type="Proteomes" id="UP000189059">
    <property type="component" value="Unassembled WGS sequence"/>
</dbReference>
<evidence type="ECO:0000256" key="4">
    <source>
        <dbReference type="ARBA" id="ARBA00022516"/>
    </source>
</evidence>
<dbReference type="EC" id="4.1.1.65" evidence="3"/>
<comment type="pathway">
    <text evidence="12">Phospholipid metabolism; phosphatidylethanolamine biosynthesis.</text>
</comment>
<keyword evidence="8" id="KW-0594">Phospholipid biosynthesis</keyword>
<comment type="cofactor">
    <cofactor evidence="1">
        <name>pyruvate</name>
        <dbReference type="ChEBI" id="CHEBI:15361"/>
    </cofactor>
</comment>
<dbReference type="RefSeq" id="WP_077568053.1">
    <property type="nucleotide sequence ID" value="NZ_CP016809.1"/>
</dbReference>
<keyword evidence="15" id="KW-1185">Reference proteome</keyword>
<evidence type="ECO:0000313" key="14">
    <source>
        <dbReference type="EMBL" id="OOC63320.1"/>
    </source>
</evidence>
<dbReference type="AlphaFoldDB" id="A0A1B2E3D8"/>
<dbReference type="EMBL" id="MRVI01000001">
    <property type="protein sequence ID" value="OOC63320.1"/>
    <property type="molecule type" value="Genomic_DNA"/>
</dbReference>
<dbReference type="PANTHER" id="PTHR10067:SF6">
    <property type="entry name" value="PHOSPHATIDYLSERINE DECARBOXYLASE PROENZYME, MITOCHONDRIAL"/>
    <property type="match status" value="1"/>
</dbReference>
<evidence type="ECO:0000313" key="13">
    <source>
        <dbReference type="EMBL" id="ANY74498.1"/>
    </source>
</evidence>
<protein>
    <recommendedName>
        <fullName evidence="3">phosphatidylserine decarboxylase</fullName>
        <ecNumber evidence="3">4.1.1.65</ecNumber>
    </recommendedName>
</protein>
<dbReference type="GO" id="GO:0004609">
    <property type="term" value="F:phosphatidylserine decarboxylase activity"/>
    <property type="evidence" value="ECO:0007669"/>
    <property type="project" value="UniProtKB-EC"/>
</dbReference>
<evidence type="ECO:0000256" key="5">
    <source>
        <dbReference type="ARBA" id="ARBA00022793"/>
    </source>
</evidence>
<dbReference type="Pfam" id="PF02666">
    <property type="entry name" value="PS_Dcarbxylase"/>
    <property type="match status" value="1"/>
</dbReference>
<evidence type="ECO:0000256" key="2">
    <source>
        <dbReference type="ARBA" id="ARBA00005189"/>
    </source>
</evidence>
<name>A0A1B2E3D8_9BACL</name>
<dbReference type="GO" id="GO:0006646">
    <property type="term" value="P:phosphatidylethanolamine biosynthetic process"/>
    <property type="evidence" value="ECO:0007669"/>
    <property type="project" value="UniProtKB-UniPathway"/>
</dbReference>
<evidence type="ECO:0000256" key="10">
    <source>
        <dbReference type="ARBA" id="ARBA00023264"/>
    </source>
</evidence>
<evidence type="ECO:0000256" key="1">
    <source>
        <dbReference type="ARBA" id="ARBA00001928"/>
    </source>
</evidence>
<evidence type="ECO:0000256" key="7">
    <source>
        <dbReference type="ARBA" id="ARBA00023145"/>
    </source>
</evidence>
<reference evidence="14 15" key="2">
    <citation type="submission" date="2016-12" db="EMBL/GenBank/DDBJ databases">
        <title>Genome sequencing and description of Paenibacillus sp. nov. from high altitude lake in the Indian Trans- Himalayas.</title>
        <authorList>
            <person name="Kiran S."/>
            <person name="Swarnkar M.K."/>
            <person name="Rana A."/>
            <person name="Tewari R."/>
            <person name="Gulati A."/>
        </authorList>
    </citation>
    <scope>NUCLEOTIDE SEQUENCE [LARGE SCALE GENOMIC DNA]</scope>
    <source>
        <strain evidence="14 15">IHBB 9951</strain>
    </source>
</reference>
<dbReference type="InterPro" id="IPR033177">
    <property type="entry name" value="PSD-B"/>
</dbReference>
<evidence type="ECO:0000313" key="15">
    <source>
        <dbReference type="Proteomes" id="UP000189059"/>
    </source>
</evidence>
<organism evidence="13">
    <name type="scientific">Paenibacillus ihbetae</name>
    <dbReference type="NCBI Taxonomy" id="1870820"/>
    <lineage>
        <taxon>Bacteria</taxon>
        <taxon>Bacillati</taxon>
        <taxon>Bacillota</taxon>
        <taxon>Bacilli</taxon>
        <taxon>Bacillales</taxon>
        <taxon>Paenibacillaceae</taxon>
        <taxon>Paenibacillus</taxon>
    </lineage>
</organism>
<evidence type="ECO:0000256" key="9">
    <source>
        <dbReference type="ARBA" id="ARBA00023239"/>
    </source>
</evidence>
<dbReference type="EMBL" id="CP016809">
    <property type="protein sequence ID" value="ANY74498.1"/>
    <property type="molecule type" value="Genomic_DNA"/>
</dbReference>
<keyword evidence="11" id="KW-0670">Pyruvate</keyword>
<keyword evidence="10" id="KW-1208">Phospholipid metabolism</keyword>
<dbReference type="InterPro" id="IPR003817">
    <property type="entry name" value="PS_Dcarbxylase"/>
</dbReference>
<dbReference type="NCBIfam" id="TIGR00163">
    <property type="entry name" value="PS_decarb"/>
    <property type="match status" value="1"/>
</dbReference>
<evidence type="ECO:0000256" key="6">
    <source>
        <dbReference type="ARBA" id="ARBA00023098"/>
    </source>
</evidence>
<sequence length="281" mass="31837">MAKRLLRLMTELSSRKWLSHLVGQFSHSRLSRHLIPAFIRIYQIPAHEAEKELHEYRSLNEFFSRRLKIGLRAIDATADAMVSPVDATITAMGTIDTGTILNVKGQDYTIEELLAQSPRFENYVNGYAFVLYLSPTDYHRIHSPVTGVQIEREHLKGKVYPVNDFAMTHIRSVLSRNERLITYIKHEFGEVAVVKVGALNVSSIRYADESVTKWQIGDELAYFEFGSTVVLLTESGTFTPRGDLALGSTVKMGELLGILHPPADKKKKREVCLEQELCTEK</sequence>
<dbReference type="UniPathway" id="UPA00558"/>
<dbReference type="PANTHER" id="PTHR10067">
    <property type="entry name" value="PHOSPHATIDYLSERINE DECARBOXYLASE"/>
    <property type="match status" value="1"/>
</dbReference>
<keyword evidence="5" id="KW-0210">Decarboxylase</keyword>
<accession>A0A1B2E3D8</accession>
<dbReference type="OrthoDB" id="9802030at2"/>
<proteinExistence type="predicted"/>
<dbReference type="KEGG" id="pib:BBD41_19055"/>
<reference evidence="13" key="1">
    <citation type="submission" date="2016-08" db="EMBL/GenBank/DDBJ databases">
        <title>Complete Genome Seqeunce of Paenibacillus sp. nov. IHBB 9852 from high altitute lake of Indian trans-Himalayas.</title>
        <authorList>
            <person name="Kiran S."/>
            <person name="Swarnkar M.K."/>
            <person name="Rana A."/>
            <person name="Tewari R."/>
            <person name="Gulati A."/>
        </authorList>
    </citation>
    <scope>NUCLEOTIDE SEQUENCE [LARGE SCALE GENOMIC DNA]</scope>
    <source>
        <strain evidence="13">IHBB 9852</strain>
    </source>
</reference>
<comment type="pathway">
    <text evidence="2">Lipid metabolism.</text>
</comment>
<keyword evidence="6" id="KW-0443">Lipid metabolism</keyword>
<gene>
    <name evidence="14" type="ORF">BBD40_16500</name>
    <name evidence="13" type="ORF">BBD41_19055</name>
</gene>
<keyword evidence="7" id="KW-0865">Zymogen</keyword>
<evidence type="ECO:0000256" key="3">
    <source>
        <dbReference type="ARBA" id="ARBA00012243"/>
    </source>
</evidence>
<keyword evidence="4" id="KW-0444">Lipid biosynthesis</keyword>